<proteinExistence type="predicted"/>
<dbReference type="Proteomes" id="UP000800093">
    <property type="component" value="Unassembled WGS sequence"/>
</dbReference>
<gene>
    <name evidence="2" type="ORF">CC78DRAFT_536141</name>
</gene>
<reference evidence="3" key="1">
    <citation type="journal article" date="2020" name="Stud. Mycol.">
        <title>101 Dothideomycetes genomes: A test case for predicting lifestyles and emergence of pathogens.</title>
        <authorList>
            <person name="Haridas S."/>
            <person name="Albert R."/>
            <person name="Binder M."/>
            <person name="Bloem J."/>
            <person name="LaButti K."/>
            <person name="Salamov A."/>
            <person name="Andreopoulos B."/>
            <person name="Baker S."/>
            <person name="Barry K."/>
            <person name="Bills G."/>
            <person name="Bluhm B."/>
            <person name="Cannon C."/>
            <person name="Castanera R."/>
            <person name="Culley D."/>
            <person name="Daum C."/>
            <person name="Ezra D."/>
            <person name="Gonzalez J."/>
            <person name="Henrissat B."/>
            <person name="Kuo A."/>
            <person name="Liang C."/>
            <person name="Lipzen A."/>
            <person name="Lutzoni F."/>
            <person name="Magnuson J."/>
            <person name="Mondo S."/>
            <person name="Nolan M."/>
            <person name="Ohm R."/>
            <person name="Pangilinan J."/>
            <person name="Park H.-J."/>
            <person name="Ramirez L."/>
            <person name="Alfaro M."/>
            <person name="Sun H."/>
            <person name="Tritt A."/>
            <person name="Yoshinaga Y."/>
            <person name="Zwiers L.-H."/>
            <person name="Turgeon B."/>
            <person name="Goodwin S."/>
            <person name="Spatafora J."/>
            <person name="Crous P."/>
            <person name="Grigoriev I."/>
        </authorList>
    </citation>
    <scope>NUCLEOTIDE SEQUENCE [LARGE SCALE GENOMIC DNA]</scope>
    <source>
        <strain evidence="3">CBS 304.66</strain>
    </source>
</reference>
<feature type="chain" id="PRO_5040340359" evidence="1">
    <location>
        <begin position="19"/>
        <end position="282"/>
    </location>
</feature>
<comment type="caution">
    <text evidence="2">The sequence shown here is derived from an EMBL/GenBank/DDBJ whole genome shotgun (WGS) entry which is preliminary data.</text>
</comment>
<evidence type="ECO:0000313" key="3">
    <source>
        <dbReference type="Proteomes" id="UP000800093"/>
    </source>
</evidence>
<dbReference type="EMBL" id="ML986671">
    <property type="protein sequence ID" value="KAF2260838.1"/>
    <property type="molecule type" value="Genomic_DNA"/>
</dbReference>
<organism evidence="2 3">
    <name type="scientific">Lojkania enalia</name>
    <dbReference type="NCBI Taxonomy" id="147567"/>
    <lineage>
        <taxon>Eukaryota</taxon>
        <taxon>Fungi</taxon>
        <taxon>Dikarya</taxon>
        <taxon>Ascomycota</taxon>
        <taxon>Pezizomycotina</taxon>
        <taxon>Dothideomycetes</taxon>
        <taxon>Pleosporomycetidae</taxon>
        <taxon>Pleosporales</taxon>
        <taxon>Pleosporales incertae sedis</taxon>
        <taxon>Lojkania</taxon>
    </lineage>
</organism>
<accession>A0A9P4K4N7</accession>
<keyword evidence="1" id="KW-0732">Signal</keyword>
<evidence type="ECO:0000256" key="1">
    <source>
        <dbReference type="SAM" id="SignalP"/>
    </source>
</evidence>
<dbReference type="AlphaFoldDB" id="A0A9P4K4N7"/>
<name>A0A9P4K4N7_9PLEO</name>
<protein>
    <submittedName>
        <fullName evidence="2">Uncharacterized protein</fullName>
    </submittedName>
</protein>
<sequence length="282" mass="30361">MRLTAIINLLCAACAVVAAPLQDRAEAEASLVEANSLSSIKPFSGGIAGDYTYTSNFFGPGFPSMYATNECTFMTKEKVEWMRVFKGYNCVFSINRDCSRVLSPGVFGPTAPGMYLVPRDCEDCHLHWYKCWVAPKAAGTPDNESQVLDAEDSDIVLSAIAPGGAESKSIIPRDDPVCGTLTTANGKEQNFHSPGVCVNVGDSPIKQFTIYKGWKCLFWSDASEKDKWCQTAPGAVAYPNPPNTYTPVVAGRAVSYKCVEYTGVSTTDKNDGSIIAAIDTVV</sequence>
<evidence type="ECO:0000313" key="2">
    <source>
        <dbReference type="EMBL" id="KAF2260838.1"/>
    </source>
</evidence>
<feature type="signal peptide" evidence="1">
    <location>
        <begin position="1"/>
        <end position="18"/>
    </location>
</feature>
<keyword evidence="3" id="KW-1185">Reference proteome</keyword>